<evidence type="ECO:0000313" key="10">
    <source>
        <dbReference type="EMBL" id="EDY20854.1"/>
    </source>
</evidence>
<evidence type="ECO:0000313" key="11">
    <source>
        <dbReference type="Proteomes" id="UP000005824"/>
    </source>
</evidence>
<evidence type="ECO:0000256" key="3">
    <source>
        <dbReference type="ARBA" id="ARBA00022679"/>
    </source>
</evidence>
<dbReference type="InterPro" id="IPR005490">
    <property type="entry name" value="LD_TPept_cat_dom"/>
</dbReference>
<evidence type="ECO:0000256" key="7">
    <source>
        <dbReference type="PROSITE-ProRule" id="PRU01373"/>
    </source>
</evidence>
<dbReference type="PIRSF" id="PIRSF029342">
    <property type="entry name" value="UCP029342_ErfK/YbiS/YcfS/YnhG"/>
    <property type="match status" value="1"/>
</dbReference>
<dbReference type="AlphaFoldDB" id="B4CX56"/>
<evidence type="ECO:0000256" key="8">
    <source>
        <dbReference type="SAM" id="SignalP"/>
    </source>
</evidence>
<dbReference type="InParanoid" id="B4CX56"/>
<dbReference type="STRING" id="497964.CfE428DRAFT_1147"/>
<dbReference type="PANTHER" id="PTHR30582">
    <property type="entry name" value="L,D-TRANSPEPTIDASE"/>
    <property type="match status" value="1"/>
</dbReference>
<dbReference type="PANTHER" id="PTHR30582:SF2">
    <property type="entry name" value="L,D-TRANSPEPTIDASE YCIB-RELATED"/>
    <property type="match status" value="1"/>
</dbReference>
<proteinExistence type="inferred from homology"/>
<comment type="pathway">
    <text evidence="1 7">Cell wall biogenesis; peptidoglycan biosynthesis.</text>
</comment>
<dbReference type="Proteomes" id="UP000005824">
    <property type="component" value="Unassembled WGS sequence"/>
</dbReference>
<evidence type="ECO:0000256" key="4">
    <source>
        <dbReference type="ARBA" id="ARBA00022960"/>
    </source>
</evidence>
<keyword evidence="8" id="KW-0732">Signal</keyword>
<feature type="domain" description="L,D-TPase catalytic" evidence="9">
    <location>
        <begin position="56"/>
        <end position="165"/>
    </location>
</feature>
<dbReference type="PROSITE" id="PS52029">
    <property type="entry name" value="LD_TPASE"/>
    <property type="match status" value="1"/>
</dbReference>
<dbReference type="GO" id="GO:0008360">
    <property type="term" value="P:regulation of cell shape"/>
    <property type="evidence" value="ECO:0007669"/>
    <property type="project" value="UniProtKB-UniRule"/>
</dbReference>
<protein>
    <submittedName>
        <fullName evidence="10">ErfK/YbiS/YcfS/YnhG family protein</fullName>
    </submittedName>
</protein>
<evidence type="ECO:0000256" key="5">
    <source>
        <dbReference type="ARBA" id="ARBA00022984"/>
    </source>
</evidence>
<evidence type="ECO:0000256" key="1">
    <source>
        <dbReference type="ARBA" id="ARBA00004752"/>
    </source>
</evidence>
<dbReference type="CDD" id="cd16913">
    <property type="entry name" value="YkuD_like"/>
    <property type="match status" value="1"/>
</dbReference>
<dbReference type="GO" id="GO:0071555">
    <property type="term" value="P:cell wall organization"/>
    <property type="evidence" value="ECO:0007669"/>
    <property type="project" value="UniProtKB-UniRule"/>
</dbReference>
<dbReference type="Gene3D" id="2.40.440.10">
    <property type="entry name" value="L,D-transpeptidase catalytic domain-like"/>
    <property type="match status" value="1"/>
</dbReference>
<feature type="signal peptide" evidence="8">
    <location>
        <begin position="1"/>
        <end position="19"/>
    </location>
</feature>
<dbReference type="GO" id="GO:0016740">
    <property type="term" value="F:transferase activity"/>
    <property type="evidence" value="ECO:0007669"/>
    <property type="project" value="UniProtKB-KW"/>
</dbReference>
<dbReference type="GO" id="GO:0005576">
    <property type="term" value="C:extracellular region"/>
    <property type="evidence" value="ECO:0007669"/>
    <property type="project" value="TreeGrafter"/>
</dbReference>
<feature type="chain" id="PRO_5002802198" evidence="8">
    <location>
        <begin position="20"/>
        <end position="333"/>
    </location>
</feature>
<name>B4CX56_9BACT</name>
<dbReference type="GO" id="GO:0018104">
    <property type="term" value="P:peptidoglycan-protein cross-linking"/>
    <property type="evidence" value="ECO:0007669"/>
    <property type="project" value="TreeGrafter"/>
</dbReference>
<dbReference type="InterPro" id="IPR050979">
    <property type="entry name" value="LD-transpeptidase"/>
</dbReference>
<accession>B4CX56</accession>
<reference evidence="10 11" key="1">
    <citation type="journal article" date="2011" name="J. Bacteriol.">
        <title>Genome sequence of Chthoniobacter flavus Ellin428, an aerobic heterotrophic soil bacterium.</title>
        <authorList>
            <person name="Kant R."/>
            <person name="van Passel M.W."/>
            <person name="Palva A."/>
            <person name="Lucas S."/>
            <person name="Lapidus A."/>
            <person name="Glavina Del Rio T."/>
            <person name="Dalin E."/>
            <person name="Tice H."/>
            <person name="Bruce D."/>
            <person name="Goodwin L."/>
            <person name="Pitluck S."/>
            <person name="Larimer F.W."/>
            <person name="Land M.L."/>
            <person name="Hauser L."/>
            <person name="Sangwan P."/>
            <person name="de Vos W.M."/>
            <person name="Janssen P.H."/>
            <person name="Smidt H."/>
        </authorList>
    </citation>
    <scope>NUCLEOTIDE SEQUENCE [LARGE SCALE GENOMIC DNA]</scope>
    <source>
        <strain evidence="10 11">Ellin428</strain>
    </source>
</reference>
<keyword evidence="3" id="KW-0808">Transferase</keyword>
<evidence type="ECO:0000256" key="2">
    <source>
        <dbReference type="ARBA" id="ARBA00005992"/>
    </source>
</evidence>
<keyword evidence="11" id="KW-1185">Reference proteome</keyword>
<sequence precursor="true">MKSLLTLAVSAALLSTTLAMDRPSFHTKGMATGKPTGPLKPGEYWWAPQLSPAGPVVILVSLPQQIMYVYRNGILIGRSTVSSGSKSNATPGGVFTILEKKETHYSKKYDNAPMPNMQRLTWSGIAMHSGALPGYAASHGCVRLPYDFSQLLFKTTAKGGTVVVGDGKTPTPHLASSPGLLLAPKDFSSGMLHPLEHGAYDWQPERSSSGPVTIVVSSADHALYVYRNGNPIGRAALDISGRGALGGHVFTLLEGTTGKPSQFAPERSAGRWMEVPSEVSGPRANPERLASRLHMNPEFATKLYATIAPGTTVFVTDQPEVRKVVRDASILAN</sequence>
<keyword evidence="4 7" id="KW-0133">Cell shape</keyword>
<evidence type="ECO:0000256" key="6">
    <source>
        <dbReference type="ARBA" id="ARBA00023316"/>
    </source>
</evidence>
<feature type="active site" description="Nucleophile" evidence="7">
    <location>
        <position position="141"/>
    </location>
</feature>
<dbReference type="RefSeq" id="WP_006978473.1">
    <property type="nucleotide sequence ID" value="NZ_ABVL01000003.1"/>
</dbReference>
<dbReference type="UniPathway" id="UPA00219"/>
<dbReference type="NCBIfam" id="NF004785">
    <property type="entry name" value="PRK06132.1-2"/>
    <property type="match status" value="1"/>
</dbReference>
<comment type="caution">
    <text evidence="10">The sequence shown here is derived from an EMBL/GenBank/DDBJ whole genome shotgun (WGS) entry which is preliminary data.</text>
</comment>
<gene>
    <name evidence="10" type="ORF">CfE428DRAFT_1147</name>
</gene>
<dbReference type="InterPro" id="IPR016915">
    <property type="entry name" value="UCP029342"/>
</dbReference>
<dbReference type="InterPro" id="IPR038063">
    <property type="entry name" value="Transpep_catalytic_dom"/>
</dbReference>
<organism evidence="10 11">
    <name type="scientific">Chthoniobacter flavus Ellin428</name>
    <dbReference type="NCBI Taxonomy" id="497964"/>
    <lineage>
        <taxon>Bacteria</taxon>
        <taxon>Pseudomonadati</taxon>
        <taxon>Verrucomicrobiota</taxon>
        <taxon>Spartobacteria</taxon>
        <taxon>Chthoniobacterales</taxon>
        <taxon>Chthoniobacteraceae</taxon>
        <taxon>Chthoniobacter</taxon>
    </lineage>
</organism>
<evidence type="ECO:0000259" key="9">
    <source>
        <dbReference type="PROSITE" id="PS52029"/>
    </source>
</evidence>
<dbReference type="eggNOG" id="COG1376">
    <property type="taxonomic scope" value="Bacteria"/>
</dbReference>
<keyword evidence="6 7" id="KW-0961">Cell wall biogenesis/degradation</keyword>
<keyword evidence="5 7" id="KW-0573">Peptidoglycan synthesis</keyword>
<dbReference type="SUPFAM" id="SSF141523">
    <property type="entry name" value="L,D-transpeptidase catalytic domain-like"/>
    <property type="match status" value="1"/>
</dbReference>
<dbReference type="EMBL" id="ABVL01000003">
    <property type="protein sequence ID" value="EDY20854.1"/>
    <property type="molecule type" value="Genomic_DNA"/>
</dbReference>
<dbReference type="GO" id="GO:0071972">
    <property type="term" value="F:peptidoglycan L,D-transpeptidase activity"/>
    <property type="evidence" value="ECO:0007669"/>
    <property type="project" value="TreeGrafter"/>
</dbReference>
<feature type="active site" description="Proton donor/acceptor" evidence="7">
    <location>
        <position position="128"/>
    </location>
</feature>
<dbReference type="Pfam" id="PF03734">
    <property type="entry name" value="YkuD"/>
    <property type="match status" value="1"/>
</dbReference>
<comment type="similarity">
    <text evidence="2">Belongs to the YkuD family.</text>
</comment>